<dbReference type="Proteomes" id="UP000306378">
    <property type="component" value="Unassembled WGS sequence"/>
</dbReference>
<dbReference type="SUPFAM" id="SSF56645">
    <property type="entry name" value="Acyl-CoA dehydrogenase NM domain-like"/>
    <property type="match status" value="1"/>
</dbReference>
<evidence type="ECO:0000259" key="1">
    <source>
        <dbReference type="Pfam" id="PF02770"/>
    </source>
</evidence>
<dbReference type="AlphaFoldDB" id="A0A5R8NSH5"/>
<gene>
    <name evidence="2" type="ORF">FEK34_12240</name>
</gene>
<feature type="domain" description="Acyl-CoA oxidase/dehydrogenase middle" evidence="1">
    <location>
        <begin position="79"/>
        <end position="171"/>
    </location>
</feature>
<dbReference type="InterPro" id="IPR046373">
    <property type="entry name" value="Acyl-CoA_Oxase/DH_mid-dom_sf"/>
</dbReference>
<sequence>MDSVLDYLLTAPAEVAPLNDVPQAWQRHRDTAAMFDVPVDAALACGFGADRLGYAFLSGYQAALRALLPQLPPEELVSLCATEQGGGHPAAIRTTVTERDGHWLVDGTKTFATLGEPADRLVVIGSAGTDDSGRNRLAAVLVGTDQPSVARTPLPETPFIPEIPHATVTFTGARAQILPGDGYSGYLKPFRTIEDIHVLAAALGWLIRMGRRGAVARSLLEQLLADAASLRDLARAPASSPGVHIALGGVLARFDELPRMAAPIWAAAEPEDVRRWERDLPLLRVAGKVRGLRLASAWQSVHGPAH</sequence>
<organism evidence="2 3">
    <name type="scientific">Nocardia cyriacigeorgica</name>
    <dbReference type="NCBI Taxonomy" id="135487"/>
    <lineage>
        <taxon>Bacteria</taxon>
        <taxon>Bacillati</taxon>
        <taxon>Actinomycetota</taxon>
        <taxon>Actinomycetes</taxon>
        <taxon>Mycobacteriales</taxon>
        <taxon>Nocardiaceae</taxon>
        <taxon>Nocardia</taxon>
    </lineage>
</organism>
<evidence type="ECO:0000313" key="2">
    <source>
        <dbReference type="EMBL" id="TLF78575.1"/>
    </source>
</evidence>
<dbReference type="GO" id="GO:0016627">
    <property type="term" value="F:oxidoreductase activity, acting on the CH-CH group of donors"/>
    <property type="evidence" value="ECO:0007669"/>
    <property type="project" value="InterPro"/>
</dbReference>
<dbReference type="InterPro" id="IPR009100">
    <property type="entry name" value="AcylCoA_DH/oxidase_NM_dom_sf"/>
</dbReference>
<dbReference type="InterPro" id="IPR006091">
    <property type="entry name" value="Acyl-CoA_Oxase/DH_mid-dom"/>
</dbReference>
<dbReference type="RefSeq" id="WP_138447941.1">
    <property type="nucleotide sequence ID" value="NZ_VBUT01000004.1"/>
</dbReference>
<accession>A0A5R8NSH5</accession>
<name>A0A5R8NSH5_9NOCA</name>
<reference evidence="2 3" key="1">
    <citation type="submission" date="2019-05" db="EMBL/GenBank/DDBJ databases">
        <title>Genomes sequences of two Nocardia cyriacigeorgica environmental isolates, type strains Nocardia asteroides ATCC 19247 and Nocardia cyriacigeorgica DSM 44484.</title>
        <authorList>
            <person name="Vautrin F."/>
            <person name="Bergeron E."/>
            <person name="Dubost A."/>
            <person name="Abrouk D."/>
            <person name="Rodriguez Nava V."/>
            <person name="Pujic P."/>
        </authorList>
    </citation>
    <scope>NUCLEOTIDE SEQUENCE [LARGE SCALE GENOMIC DNA]</scope>
    <source>
        <strain evidence="2 3">EML 446</strain>
    </source>
</reference>
<dbReference type="Pfam" id="PF02770">
    <property type="entry name" value="Acyl-CoA_dh_M"/>
    <property type="match status" value="1"/>
</dbReference>
<dbReference type="EMBL" id="VBUT01000004">
    <property type="protein sequence ID" value="TLF78575.1"/>
    <property type="molecule type" value="Genomic_DNA"/>
</dbReference>
<comment type="caution">
    <text evidence="2">The sequence shown here is derived from an EMBL/GenBank/DDBJ whole genome shotgun (WGS) entry which is preliminary data.</text>
</comment>
<evidence type="ECO:0000313" key="3">
    <source>
        <dbReference type="Proteomes" id="UP000306378"/>
    </source>
</evidence>
<proteinExistence type="predicted"/>
<protein>
    <submittedName>
        <fullName evidence="2">Acyl-CoA dehydrogenase</fullName>
    </submittedName>
</protein>
<dbReference type="Gene3D" id="2.40.110.10">
    <property type="entry name" value="Butyryl-CoA Dehydrogenase, subunit A, domain 2"/>
    <property type="match status" value="1"/>
</dbReference>